<dbReference type="Proteomes" id="UP000177652">
    <property type="component" value="Unassembled WGS sequence"/>
</dbReference>
<comment type="caution">
    <text evidence="2">The sequence shown here is derived from an EMBL/GenBank/DDBJ whole genome shotgun (WGS) entry which is preliminary data.</text>
</comment>
<name>A0A1F6DW23_9BACT</name>
<dbReference type="EMBL" id="MFLK01000044">
    <property type="protein sequence ID" value="OGG65537.1"/>
    <property type="molecule type" value="Genomic_DNA"/>
</dbReference>
<sequence length="155" mass="16794">MRDMLHTQQSWKRIVGLVLASALFGFLAYAIIVNYVTYKSTSLRLENAMSALSTNPLILYGTVLSVDTGTGVVTIRIIDAYLTNLETRDLQIVTTTNTIVLREELSVGPGGVIVGVSSLSSESLSDVLPGTHVRIYYVRSGESLQAQAIVYGNPL</sequence>
<keyword evidence="1" id="KW-0812">Transmembrane</keyword>
<dbReference type="STRING" id="1798497.A3D71_00350"/>
<reference evidence="2 3" key="1">
    <citation type="journal article" date="2016" name="Nat. Commun.">
        <title>Thousands of microbial genomes shed light on interconnected biogeochemical processes in an aquifer system.</title>
        <authorList>
            <person name="Anantharaman K."/>
            <person name="Brown C.T."/>
            <person name="Hug L.A."/>
            <person name="Sharon I."/>
            <person name="Castelle C.J."/>
            <person name="Probst A.J."/>
            <person name="Thomas B.C."/>
            <person name="Singh A."/>
            <person name="Wilkins M.J."/>
            <person name="Karaoz U."/>
            <person name="Brodie E.L."/>
            <person name="Williams K.H."/>
            <person name="Hubbard S.S."/>
            <person name="Banfield J.F."/>
        </authorList>
    </citation>
    <scope>NUCLEOTIDE SEQUENCE [LARGE SCALE GENOMIC DNA]</scope>
</reference>
<dbReference type="AlphaFoldDB" id="A0A1F6DW23"/>
<keyword evidence="1" id="KW-0472">Membrane</keyword>
<proteinExistence type="predicted"/>
<accession>A0A1F6DW23</accession>
<organism evidence="2 3">
    <name type="scientific">Candidatus Kaiserbacteria bacterium RIFCSPHIGHO2_02_FULL_55_20</name>
    <dbReference type="NCBI Taxonomy" id="1798497"/>
    <lineage>
        <taxon>Bacteria</taxon>
        <taxon>Candidatus Kaiseribacteriota</taxon>
    </lineage>
</organism>
<evidence type="ECO:0000256" key="1">
    <source>
        <dbReference type="SAM" id="Phobius"/>
    </source>
</evidence>
<gene>
    <name evidence="2" type="ORF">A3D71_00350</name>
</gene>
<evidence type="ECO:0000313" key="3">
    <source>
        <dbReference type="Proteomes" id="UP000177652"/>
    </source>
</evidence>
<protein>
    <submittedName>
        <fullName evidence="2">Uncharacterized protein</fullName>
    </submittedName>
</protein>
<evidence type="ECO:0000313" key="2">
    <source>
        <dbReference type="EMBL" id="OGG65537.1"/>
    </source>
</evidence>
<keyword evidence="1" id="KW-1133">Transmembrane helix</keyword>
<feature type="transmembrane region" description="Helical" evidence="1">
    <location>
        <begin position="14"/>
        <end position="37"/>
    </location>
</feature>